<name>A0A182MAC2_9DIPT</name>
<dbReference type="AlphaFoldDB" id="A0A182MAC2"/>
<dbReference type="EMBL" id="AXCM01003295">
    <property type="status" value="NOT_ANNOTATED_CDS"/>
    <property type="molecule type" value="Genomic_DNA"/>
</dbReference>
<sequence>MDDSLYNLLASSLNSGKDVYYSWWTVFQREKDAGTLYILQLFTDMTGFSYSFENADMILLKEDAHRLLEEKIYKAPFEKCDIMEDGVFLANFNNFWHHIIVNQWKELLHENDWFNKSIMFAAVLANSNCEDCVMVGSFISAHFLSHLCMARLRLQNDMERVNCWRDNQRKSSLQKKQNYIDQICQILIPDIKHGLKYAKVATILMEQIFETIIAFPELIILEYRQIELLTGGLLWKNRTVVQTVLKCLKVLMMDSFSPSTKQTVALYILKTETQLARIMETFKTTESKILHLFLDALGVVGNIPLSEDTADKIVLKMFGKDETVVNAAIDLHGMYCAANNPPAEVETKALIAILDVFERYAYPLASFNTVIEKLWLKGFFRKFDGLFEMLSEAQHRSNAAFVANCIAHVINYCHQLLMEDIRMKVSPAFEPMGTVDWNFIRKRMDSFVSGYPKCLDEASSSPNLYNLLLNCLNPENNELYRVVNVDCEAYHQNVLFNILSKIALNGTSYTVLFHTLTSINNFDNVAHISEDVWKELTEKYYTFFFHTRSRLRRYNLGIDKKLMELYTIAITRLCVLIEINNMSENVFTLAEYLANDLRLLKKMNLSDEAEAIFYRLYKNALHAVVECCLDQPHVERPELKQLGKRVHEFMAELVEQLNCKDCSFAVGKHVANAVCNMLILTQETHTGVLSASLQQMTYSIEPEVLDKLSKYIERLVFVGKAELDEATNCLLAKKLMLVTYNDVYRLHLAIPQQKDTCHILKYCEENTLFSEELEQLLGIVFSNDRNEFYTVAAQVVVDYCKKSNFCAKVKKFLSCLHRFQAKNLPEENESDYSLNIIQHTVDKILVMAEDVNAIQPNKIKMSKLFDLMTPWAIQLPSDCRYHL</sequence>
<reference evidence="2" key="1">
    <citation type="submission" date="2013-09" db="EMBL/GenBank/DDBJ databases">
        <title>The Genome Sequence of Anopheles culicifacies species A.</title>
        <authorList>
            <consortium name="The Broad Institute Genomics Platform"/>
            <person name="Neafsey D.E."/>
            <person name="Besansky N."/>
            <person name="Howell P."/>
            <person name="Walton C."/>
            <person name="Young S.K."/>
            <person name="Zeng Q."/>
            <person name="Gargeya S."/>
            <person name="Fitzgerald M."/>
            <person name="Haas B."/>
            <person name="Abouelleil A."/>
            <person name="Allen A.W."/>
            <person name="Alvarado L."/>
            <person name="Arachchi H.M."/>
            <person name="Berlin A.M."/>
            <person name="Chapman S.B."/>
            <person name="Gainer-Dewar J."/>
            <person name="Goldberg J."/>
            <person name="Griggs A."/>
            <person name="Gujja S."/>
            <person name="Hansen M."/>
            <person name="Howarth C."/>
            <person name="Imamovic A."/>
            <person name="Ireland A."/>
            <person name="Larimer J."/>
            <person name="McCowan C."/>
            <person name="Murphy C."/>
            <person name="Pearson M."/>
            <person name="Poon T.W."/>
            <person name="Priest M."/>
            <person name="Roberts A."/>
            <person name="Saif S."/>
            <person name="Shea T."/>
            <person name="Sisk P."/>
            <person name="Sykes S."/>
            <person name="Wortman J."/>
            <person name="Nusbaum C."/>
            <person name="Birren B."/>
        </authorList>
    </citation>
    <scope>NUCLEOTIDE SEQUENCE [LARGE SCALE GENOMIC DNA]</scope>
    <source>
        <strain evidence="2">A-37</strain>
    </source>
</reference>
<dbReference type="EnsemblMetazoa" id="ACUA013385-RA">
    <property type="protein sequence ID" value="ACUA013385-PA"/>
    <property type="gene ID" value="ACUA013385"/>
</dbReference>
<accession>A0A182MAC2</accession>
<dbReference type="VEuPathDB" id="VectorBase:ACUA013385"/>
<protein>
    <recommendedName>
        <fullName evidence="3">SCD domain-containing protein</fullName>
    </recommendedName>
</protein>
<proteinExistence type="predicted"/>
<reference evidence="1" key="2">
    <citation type="submission" date="2020-05" db="UniProtKB">
        <authorList>
            <consortium name="EnsemblMetazoa"/>
        </authorList>
    </citation>
    <scope>IDENTIFICATION</scope>
    <source>
        <strain evidence="1">A-37</strain>
    </source>
</reference>
<organism evidence="1 2">
    <name type="scientific">Anopheles culicifacies</name>
    <dbReference type="NCBI Taxonomy" id="139723"/>
    <lineage>
        <taxon>Eukaryota</taxon>
        <taxon>Metazoa</taxon>
        <taxon>Ecdysozoa</taxon>
        <taxon>Arthropoda</taxon>
        <taxon>Hexapoda</taxon>
        <taxon>Insecta</taxon>
        <taxon>Pterygota</taxon>
        <taxon>Neoptera</taxon>
        <taxon>Endopterygota</taxon>
        <taxon>Diptera</taxon>
        <taxon>Nematocera</taxon>
        <taxon>Culicoidea</taxon>
        <taxon>Culicidae</taxon>
        <taxon>Anophelinae</taxon>
        <taxon>Anopheles</taxon>
        <taxon>culicifacies species complex</taxon>
    </lineage>
</organism>
<evidence type="ECO:0008006" key="3">
    <source>
        <dbReference type="Google" id="ProtNLM"/>
    </source>
</evidence>
<keyword evidence="2" id="KW-1185">Reference proteome</keyword>
<dbReference type="Proteomes" id="UP000075883">
    <property type="component" value="Unassembled WGS sequence"/>
</dbReference>
<evidence type="ECO:0000313" key="1">
    <source>
        <dbReference type="EnsemblMetazoa" id="ACUA013385-PA"/>
    </source>
</evidence>
<evidence type="ECO:0000313" key="2">
    <source>
        <dbReference type="Proteomes" id="UP000075883"/>
    </source>
</evidence>